<dbReference type="PROSITE" id="PS00584">
    <property type="entry name" value="PFKB_KINASES_2"/>
    <property type="match status" value="1"/>
</dbReference>
<name>A0A6J6IYF0_9ZZZZ</name>
<dbReference type="InterPro" id="IPR029056">
    <property type="entry name" value="Ribokinase-like"/>
</dbReference>
<protein>
    <submittedName>
        <fullName evidence="7">Unannotated protein</fullName>
    </submittedName>
</protein>
<keyword evidence="4" id="KW-0418">Kinase</keyword>
<evidence type="ECO:0000256" key="4">
    <source>
        <dbReference type="ARBA" id="ARBA00022777"/>
    </source>
</evidence>
<keyword evidence="3" id="KW-0547">Nucleotide-binding</keyword>
<sequence length="339" mass="34752">MSGISAGAAVVTLTPAPTLDRTYYVSNLIEGGVNRADGVAEELAGKGINVTKGLGLVGINAPGVVPIGNADPGVLNRTGYADSLVPLWIEGTLRVSTTMVIHNGATTKVNEAPRPLSEQDWAAVVALTEKTVVESGAKWLVIAGALPVYKATGTFVDLQPIFDRMGTLGVRVALDTSGEPLQYWARRGAATVMKPNAEELASAVGRTLHTLGDVIDAAREVCAHGVKCVLASLGADGMVAVTADGAWHARTPPVHVINTVGAGDATLAGFLSAVATNSVSDDAFGVGFDVPHGVATAVQWGAVAVTQPTSGLTSVDHLPESIITDNPDRNALLEEVAKA</sequence>
<evidence type="ECO:0000256" key="3">
    <source>
        <dbReference type="ARBA" id="ARBA00022741"/>
    </source>
</evidence>
<proteinExistence type="inferred from homology"/>
<dbReference type="AlphaFoldDB" id="A0A6J6IYF0"/>
<evidence type="ECO:0000256" key="1">
    <source>
        <dbReference type="ARBA" id="ARBA00010688"/>
    </source>
</evidence>
<organism evidence="7">
    <name type="scientific">freshwater metagenome</name>
    <dbReference type="NCBI Taxonomy" id="449393"/>
    <lineage>
        <taxon>unclassified sequences</taxon>
        <taxon>metagenomes</taxon>
        <taxon>ecological metagenomes</taxon>
    </lineage>
</organism>
<dbReference type="PANTHER" id="PTHR46566:SF5">
    <property type="entry name" value="1-PHOSPHOFRUCTOKINASE"/>
    <property type="match status" value="1"/>
</dbReference>
<dbReference type="EMBL" id="CAEZVN010000023">
    <property type="protein sequence ID" value="CAB4629029.1"/>
    <property type="molecule type" value="Genomic_DNA"/>
</dbReference>
<evidence type="ECO:0000259" key="6">
    <source>
        <dbReference type="Pfam" id="PF00294"/>
    </source>
</evidence>
<dbReference type="InterPro" id="IPR002173">
    <property type="entry name" value="Carboh/pur_kinase_PfkB_CS"/>
</dbReference>
<dbReference type="SUPFAM" id="SSF53613">
    <property type="entry name" value="Ribokinase-like"/>
    <property type="match status" value="1"/>
</dbReference>
<evidence type="ECO:0000256" key="2">
    <source>
        <dbReference type="ARBA" id="ARBA00022679"/>
    </source>
</evidence>
<dbReference type="PIRSF" id="PIRSF000535">
    <property type="entry name" value="1PFK/6PFK/LacC"/>
    <property type="match status" value="1"/>
</dbReference>
<keyword evidence="5" id="KW-0067">ATP-binding</keyword>
<gene>
    <name evidence="7" type="ORF">UFOPK2001_00397</name>
</gene>
<dbReference type="InterPro" id="IPR011611">
    <property type="entry name" value="PfkB_dom"/>
</dbReference>
<dbReference type="Pfam" id="PF00294">
    <property type="entry name" value="PfkB"/>
    <property type="match status" value="1"/>
</dbReference>
<comment type="similarity">
    <text evidence="1">Belongs to the carbohydrate kinase PfkB family.</text>
</comment>
<dbReference type="InterPro" id="IPR017583">
    <property type="entry name" value="Tagatose/fructose_Pkinase"/>
</dbReference>
<feature type="domain" description="Carbohydrate kinase PfkB" evidence="6">
    <location>
        <begin position="20"/>
        <end position="307"/>
    </location>
</feature>
<dbReference type="Gene3D" id="3.40.1190.20">
    <property type="match status" value="1"/>
</dbReference>
<dbReference type="GO" id="GO:0008443">
    <property type="term" value="F:phosphofructokinase activity"/>
    <property type="evidence" value="ECO:0007669"/>
    <property type="project" value="TreeGrafter"/>
</dbReference>
<keyword evidence="2" id="KW-0808">Transferase</keyword>
<reference evidence="7" key="1">
    <citation type="submission" date="2020-05" db="EMBL/GenBank/DDBJ databases">
        <authorList>
            <person name="Chiriac C."/>
            <person name="Salcher M."/>
            <person name="Ghai R."/>
            <person name="Kavagutti S V."/>
        </authorList>
    </citation>
    <scope>NUCLEOTIDE SEQUENCE</scope>
</reference>
<evidence type="ECO:0000313" key="7">
    <source>
        <dbReference type="EMBL" id="CAB4629029.1"/>
    </source>
</evidence>
<evidence type="ECO:0000256" key="5">
    <source>
        <dbReference type="ARBA" id="ARBA00022840"/>
    </source>
</evidence>
<accession>A0A6J6IYF0</accession>
<dbReference type="GO" id="GO:0005829">
    <property type="term" value="C:cytosol"/>
    <property type="evidence" value="ECO:0007669"/>
    <property type="project" value="TreeGrafter"/>
</dbReference>
<dbReference type="PANTHER" id="PTHR46566">
    <property type="entry name" value="1-PHOSPHOFRUCTOKINASE-RELATED"/>
    <property type="match status" value="1"/>
</dbReference>
<dbReference type="GO" id="GO:0005524">
    <property type="term" value="F:ATP binding"/>
    <property type="evidence" value="ECO:0007669"/>
    <property type="project" value="UniProtKB-KW"/>
</dbReference>